<dbReference type="OrthoDB" id="4167490at2759"/>
<feature type="compositionally biased region" description="Basic and acidic residues" evidence="1">
    <location>
        <begin position="51"/>
        <end position="63"/>
    </location>
</feature>
<sequence length="494" mass="57374">MANDNLTPIRVRGKRYKNPVSWDKETARTRQQRSGGKYPPGCLPVKPSKRKVQENVPPHDGKRIKSGNTTQIGHLEALPAELIEKIFLDSLEPNLARASPHFGAILSRKRIYKILTFLAFFNDHEPPELPPDDNFTSFISNILRPLKYVPLDVDTQKSLQHDVLGCRWFTLPLLEECQRDMFRATMQKQFFNPRAPPVAFDPAARDVLNQRLAEEDPVQWNVILPGTIRRDGLCALYICPSTVSFMEPSGSAHFLPIVVWTIPDEFFERRPWTDEKFQLLHRLLMFTPYGLVLDVPRDIYPSLSSFNIPRERIQDCIHNAIMEENVWILSELLAWDERAHLYAINDADTPEYEIRGEHFITAVKRSECPGLLQVLLRGNAESIPYDDPEITEWALRQKSGEFGEFGEWLLGYLIEVPPRRQGPLSLFKGGWALRYRRRRDFPDDPQCYVWWEDFEKHIKGRLPKGRHSRSLLHSFLMAPDWCMIKQKKPNTGRI</sequence>
<proteinExistence type="predicted"/>
<evidence type="ECO:0000313" key="2">
    <source>
        <dbReference type="EMBL" id="OJD21194.1"/>
    </source>
</evidence>
<gene>
    <name evidence="2" type="ORF">ACJ73_07467</name>
</gene>
<protein>
    <submittedName>
        <fullName evidence="2">Uncharacterized protein</fullName>
    </submittedName>
</protein>
<dbReference type="Proteomes" id="UP000242791">
    <property type="component" value="Unassembled WGS sequence"/>
</dbReference>
<dbReference type="VEuPathDB" id="FungiDB:ACJ73_07467"/>
<accession>A0A1J9PZ66</accession>
<reference evidence="2 3" key="1">
    <citation type="submission" date="2015-08" db="EMBL/GenBank/DDBJ databases">
        <title>Emmonsia species relationships and genome sequence.</title>
        <authorList>
            <person name="Cuomo C.A."/>
            <person name="Schwartz I.S."/>
            <person name="Kenyon C."/>
            <person name="De Hoog G.S."/>
            <person name="Govender N.P."/>
            <person name="Botha A."/>
            <person name="Moreno L."/>
            <person name="De Vries M."/>
            <person name="Munoz J.F."/>
            <person name="Stielow J.B."/>
        </authorList>
    </citation>
    <scope>NUCLEOTIDE SEQUENCE [LARGE SCALE GENOMIC DNA]</scope>
    <source>
        <strain evidence="2 3">EI222</strain>
    </source>
</reference>
<evidence type="ECO:0000313" key="3">
    <source>
        <dbReference type="Proteomes" id="UP000242791"/>
    </source>
</evidence>
<name>A0A1J9PZ66_9EURO</name>
<dbReference type="STRING" id="1658174.A0A1J9PZ66"/>
<dbReference type="AlphaFoldDB" id="A0A1J9PZ66"/>
<organism evidence="2 3">
    <name type="scientific">Blastomyces percursus</name>
    <dbReference type="NCBI Taxonomy" id="1658174"/>
    <lineage>
        <taxon>Eukaryota</taxon>
        <taxon>Fungi</taxon>
        <taxon>Dikarya</taxon>
        <taxon>Ascomycota</taxon>
        <taxon>Pezizomycotina</taxon>
        <taxon>Eurotiomycetes</taxon>
        <taxon>Eurotiomycetidae</taxon>
        <taxon>Onygenales</taxon>
        <taxon>Ajellomycetaceae</taxon>
        <taxon>Blastomyces</taxon>
    </lineage>
</organism>
<evidence type="ECO:0000256" key="1">
    <source>
        <dbReference type="SAM" id="MobiDB-lite"/>
    </source>
</evidence>
<dbReference type="EMBL" id="LGTZ01001514">
    <property type="protein sequence ID" value="OJD21194.1"/>
    <property type="molecule type" value="Genomic_DNA"/>
</dbReference>
<feature type="region of interest" description="Disordered" evidence="1">
    <location>
        <begin position="1"/>
        <end position="67"/>
    </location>
</feature>
<comment type="caution">
    <text evidence="2">The sequence shown here is derived from an EMBL/GenBank/DDBJ whole genome shotgun (WGS) entry which is preliminary data.</text>
</comment>
<keyword evidence="3" id="KW-1185">Reference proteome</keyword>